<dbReference type="InParanoid" id="C0NDU1"/>
<dbReference type="HOGENOM" id="CLU_1721831_0_0_1"/>
<reference evidence="1" key="1">
    <citation type="submission" date="2009-02" db="EMBL/GenBank/DDBJ databases">
        <title>The Genome Sequence of Ajellomyces capsulatus strain G186AR.</title>
        <authorList>
            <consortium name="The Broad Institute Genome Sequencing Platform"/>
            <person name="Champion M."/>
            <person name="Cuomo C."/>
            <person name="Ma L.-J."/>
            <person name="Henn M.R."/>
            <person name="Sil A."/>
            <person name="Goldman B."/>
            <person name="Young S.K."/>
            <person name="Kodira C.D."/>
            <person name="Zeng Q."/>
            <person name="Koehrsen M."/>
            <person name="Alvarado L."/>
            <person name="Berlin A."/>
            <person name="Borenstein D."/>
            <person name="Chen Z."/>
            <person name="Engels R."/>
            <person name="Freedman E."/>
            <person name="Gellesch M."/>
            <person name="Goldberg J."/>
            <person name="Griggs A."/>
            <person name="Gujja S."/>
            <person name="Heiman D."/>
            <person name="Hepburn T."/>
            <person name="Howarth C."/>
            <person name="Jen D."/>
            <person name="Larson L."/>
            <person name="Lewis B."/>
            <person name="Mehta T."/>
            <person name="Park D."/>
            <person name="Pearson M."/>
            <person name="Roberts A."/>
            <person name="Saif S."/>
            <person name="Shea T."/>
            <person name="Shenoy N."/>
            <person name="Sisk P."/>
            <person name="Stolte C."/>
            <person name="Sykes S."/>
            <person name="Walk T."/>
            <person name="White J."/>
            <person name="Yandava C."/>
            <person name="Klein B."/>
            <person name="McEwen J.G."/>
            <person name="Puccia R."/>
            <person name="Goldman G.H."/>
            <person name="Felipe M.S."/>
            <person name="Nino-Vega G."/>
            <person name="San-Blas G."/>
            <person name="Taylor J."/>
            <person name="Mendoza L."/>
            <person name="Galagan J."/>
            <person name="Nusbaum C."/>
            <person name="Birren B."/>
        </authorList>
    </citation>
    <scope>NUCLEOTIDE SEQUENCE</scope>
    <source>
        <strain evidence="1">G186AR</strain>
    </source>
</reference>
<name>C0NDU1_AJECG</name>
<organism evidence="1 2">
    <name type="scientific">Ajellomyces capsulatus (strain G186AR / H82 / ATCC MYA-2454 / RMSCC 2432)</name>
    <name type="common">Darling's disease fungus</name>
    <name type="synonym">Histoplasma capsulatum</name>
    <dbReference type="NCBI Taxonomy" id="447093"/>
    <lineage>
        <taxon>Eukaryota</taxon>
        <taxon>Fungi</taxon>
        <taxon>Dikarya</taxon>
        <taxon>Ascomycota</taxon>
        <taxon>Pezizomycotina</taxon>
        <taxon>Eurotiomycetes</taxon>
        <taxon>Eurotiomycetidae</taxon>
        <taxon>Onygenales</taxon>
        <taxon>Ajellomycetaceae</taxon>
        <taxon>Histoplasma</taxon>
    </lineage>
</organism>
<dbReference type="AlphaFoldDB" id="C0NDU1"/>
<accession>C0NDU1</accession>
<protein>
    <submittedName>
        <fullName evidence="1">Uncharacterized protein</fullName>
    </submittedName>
</protein>
<dbReference type="GeneID" id="69035050"/>
<evidence type="ECO:0000313" key="1">
    <source>
        <dbReference type="EMBL" id="EEH10389.1"/>
    </source>
</evidence>
<dbReference type="Proteomes" id="UP000001631">
    <property type="component" value="Unassembled WGS sequence"/>
</dbReference>
<sequence length="152" mass="17111">MNPARGGKVKQKHIGGAGLTSEHQHSMFNIHISYPHAACDLPITQFTIILTHNSNFSELVDHPSRVWRSPSPQLENVLHGSRMVPQNRCACLRRILRNQLLIGHWSCLPVDPPTRVCPLPILDQIALETDLPILPAALIDAYNRSDMLMIFR</sequence>
<gene>
    <name evidence="1" type="ORF">HCBG_02034</name>
</gene>
<dbReference type="RefSeq" id="XP_045290869.1">
    <property type="nucleotide sequence ID" value="XM_045429083.1"/>
</dbReference>
<evidence type="ECO:0000313" key="2">
    <source>
        <dbReference type="Proteomes" id="UP000001631"/>
    </source>
</evidence>
<dbReference type="EMBL" id="GG663364">
    <property type="protein sequence ID" value="EEH10389.1"/>
    <property type="molecule type" value="Genomic_DNA"/>
</dbReference>
<keyword evidence="2" id="KW-1185">Reference proteome</keyword>
<proteinExistence type="predicted"/>